<dbReference type="InterPro" id="IPR001099">
    <property type="entry name" value="Chalcone/stilbene_synt_N"/>
</dbReference>
<feature type="domain" description="Chalcone/stilbene synthase C-terminal" evidence="5">
    <location>
        <begin position="221"/>
        <end position="355"/>
    </location>
</feature>
<comment type="similarity">
    <text evidence="1">Belongs to the thiolase-like superfamily. Chalcone/stilbene synthases family.</text>
</comment>
<gene>
    <name evidence="6" type="ORF">JJB07_05095</name>
</gene>
<dbReference type="InterPro" id="IPR016039">
    <property type="entry name" value="Thiolase-like"/>
</dbReference>
<evidence type="ECO:0000256" key="3">
    <source>
        <dbReference type="ARBA" id="ARBA00023315"/>
    </source>
</evidence>
<evidence type="ECO:0000259" key="5">
    <source>
        <dbReference type="Pfam" id="PF02797"/>
    </source>
</evidence>
<dbReference type="Pfam" id="PF02797">
    <property type="entry name" value="Chal_sti_synt_C"/>
    <property type="match status" value="1"/>
</dbReference>
<keyword evidence="7" id="KW-1185">Reference proteome</keyword>
<dbReference type="SUPFAM" id="SSF53901">
    <property type="entry name" value="Thiolase-like"/>
    <property type="match status" value="2"/>
</dbReference>
<organism evidence="6 7">
    <name type="scientific">Tumebacillus amylolyticus</name>
    <dbReference type="NCBI Taxonomy" id="2801339"/>
    <lineage>
        <taxon>Bacteria</taxon>
        <taxon>Bacillati</taxon>
        <taxon>Bacillota</taxon>
        <taxon>Bacilli</taxon>
        <taxon>Bacillales</taxon>
        <taxon>Alicyclobacillaceae</taxon>
        <taxon>Tumebacillus</taxon>
    </lineage>
</organism>
<comment type="caution">
    <text evidence="6">The sequence shown here is derived from an EMBL/GenBank/DDBJ whole genome shotgun (WGS) entry which is preliminary data.</text>
</comment>
<dbReference type="RefSeq" id="WP_201631748.1">
    <property type="nucleotide sequence ID" value="NZ_JAEQNB010000001.1"/>
</dbReference>
<dbReference type="Gene3D" id="3.40.47.10">
    <property type="match status" value="2"/>
</dbReference>
<evidence type="ECO:0000313" key="6">
    <source>
        <dbReference type="EMBL" id="MBL0386023.1"/>
    </source>
</evidence>
<accession>A0ABS1J8Q3</accession>
<dbReference type="PIRSF" id="PIRSF000451">
    <property type="entry name" value="PKS_III"/>
    <property type="match status" value="1"/>
</dbReference>
<feature type="domain" description="Chalcone/stilbene synthase N-terminal" evidence="4">
    <location>
        <begin position="4"/>
        <end position="198"/>
    </location>
</feature>
<keyword evidence="3" id="KW-0012">Acyltransferase</keyword>
<protein>
    <submittedName>
        <fullName evidence="6">Type III polyketide synthase</fullName>
    </submittedName>
</protein>
<dbReference type="PANTHER" id="PTHR11877">
    <property type="entry name" value="HYDROXYMETHYLGLUTARYL-COA SYNTHASE"/>
    <property type="match status" value="1"/>
</dbReference>
<dbReference type="InterPro" id="IPR011141">
    <property type="entry name" value="Polyketide_synthase_type-III"/>
</dbReference>
<evidence type="ECO:0000259" key="4">
    <source>
        <dbReference type="Pfam" id="PF00195"/>
    </source>
</evidence>
<dbReference type="Pfam" id="PF00195">
    <property type="entry name" value="Chal_sti_synt_N"/>
    <property type="match status" value="1"/>
</dbReference>
<dbReference type="PANTHER" id="PTHR11877:SF99">
    <property type="entry name" value="1,3,6,8-TETRAHYDROXYNAPHTHALENE SYNTHASE"/>
    <property type="match status" value="1"/>
</dbReference>
<reference evidence="6 7" key="1">
    <citation type="submission" date="2021-01" db="EMBL/GenBank/DDBJ databases">
        <title>Tumebacillus sp. strain ITR2 16S ribosomal RNA gene Genome sequencing and assembly.</title>
        <authorList>
            <person name="Kang M."/>
        </authorList>
    </citation>
    <scope>NUCLEOTIDE SEQUENCE [LARGE SCALE GENOMIC DNA]</scope>
    <source>
        <strain evidence="6 7">ITR2</strain>
    </source>
</reference>
<dbReference type="InterPro" id="IPR012328">
    <property type="entry name" value="Chalcone/stilbene_synt_C"/>
</dbReference>
<evidence type="ECO:0000313" key="7">
    <source>
        <dbReference type="Proteomes" id="UP000602284"/>
    </source>
</evidence>
<dbReference type="EMBL" id="JAEQNB010000001">
    <property type="protein sequence ID" value="MBL0386023.1"/>
    <property type="molecule type" value="Genomic_DNA"/>
</dbReference>
<evidence type="ECO:0000256" key="2">
    <source>
        <dbReference type="ARBA" id="ARBA00022679"/>
    </source>
</evidence>
<sequence>MPVIAGIGTAVPEHLITQDQCREFARRLFGDAFRDIDRLLAVFESAQIERRHFATPMEWFEHPHSFADKNALYITHAVQLAESAISQCLQNANLAPEDIDHLVFVSSTGLATPSLDAHLFNALGLRPNLKRTPIWGLGCAGGTAGIARGYDFALAHPQEKVLVCALELCGLTFLHGDRSKSNLIATSLFADGCAAVLLLGDEAAKKHPALTEGAPRVLGSHSTIWPDTMDIMGWDVQEEGLKVIFSKDIPSIVESKIRPQIETFLHEKGLGRADLTRFIAHPGGMKVLQAYQEALQLPDEMLRHSRDILRTHGNMSSCTVLFVLAQELQDSHQPGEHGLVLSLGPGFSCEQVVLQW</sequence>
<keyword evidence="2" id="KW-0808">Transferase</keyword>
<evidence type="ECO:0000256" key="1">
    <source>
        <dbReference type="ARBA" id="ARBA00005531"/>
    </source>
</evidence>
<dbReference type="Proteomes" id="UP000602284">
    <property type="component" value="Unassembled WGS sequence"/>
</dbReference>
<dbReference type="CDD" id="cd00831">
    <property type="entry name" value="CHS_like"/>
    <property type="match status" value="1"/>
</dbReference>
<name>A0ABS1J8Q3_9BACL</name>
<proteinExistence type="inferred from homology"/>